<dbReference type="AlphaFoldDB" id="A0A7J8TJF8"/>
<reference evidence="1 2" key="1">
    <citation type="journal article" date="2019" name="Genome Biol. Evol.">
        <title>Insights into the evolution of the New World diploid cottons (Gossypium, subgenus Houzingenia) based on genome sequencing.</title>
        <authorList>
            <person name="Grover C.E."/>
            <person name="Arick M.A. 2nd"/>
            <person name="Thrash A."/>
            <person name="Conover J.L."/>
            <person name="Sanders W.S."/>
            <person name="Peterson D.G."/>
            <person name="Frelichowski J.E."/>
            <person name="Scheffler J.A."/>
            <person name="Scheffler B.E."/>
            <person name="Wendel J.F."/>
        </authorList>
    </citation>
    <scope>NUCLEOTIDE SEQUENCE [LARGE SCALE GENOMIC DNA]</scope>
    <source>
        <strain evidence="1">27</strain>
        <tissue evidence="1">Leaf</tissue>
    </source>
</reference>
<evidence type="ECO:0000313" key="2">
    <source>
        <dbReference type="Proteomes" id="UP000593561"/>
    </source>
</evidence>
<accession>A0A7J8TJF8</accession>
<comment type="caution">
    <text evidence="1">The sequence shown here is derived from an EMBL/GenBank/DDBJ whole genome shotgun (WGS) entry which is preliminary data.</text>
</comment>
<proteinExistence type="predicted"/>
<protein>
    <submittedName>
        <fullName evidence="1">Uncharacterized protein</fullName>
    </submittedName>
</protein>
<keyword evidence="2" id="KW-1185">Reference proteome</keyword>
<name>A0A7J8TJF8_GOSDV</name>
<sequence length="68" mass="8238">MAIELIRIFFKDIPHELINDPNDIFESNSHNYVHYKNHETEELEFVPDEFFRLVEQQKKLIEPHLEGT</sequence>
<gene>
    <name evidence="1" type="ORF">Godav_029433</name>
</gene>
<dbReference type="EMBL" id="JABFAC010250254">
    <property type="protein sequence ID" value="MBA0638263.1"/>
    <property type="molecule type" value="Genomic_DNA"/>
</dbReference>
<dbReference type="Proteomes" id="UP000593561">
    <property type="component" value="Unassembled WGS sequence"/>
</dbReference>
<organism evidence="1 2">
    <name type="scientific">Gossypium davidsonii</name>
    <name type="common">Davidson's cotton</name>
    <name type="synonym">Gossypium klotzschianum subsp. davidsonii</name>
    <dbReference type="NCBI Taxonomy" id="34287"/>
    <lineage>
        <taxon>Eukaryota</taxon>
        <taxon>Viridiplantae</taxon>
        <taxon>Streptophyta</taxon>
        <taxon>Embryophyta</taxon>
        <taxon>Tracheophyta</taxon>
        <taxon>Spermatophyta</taxon>
        <taxon>Magnoliopsida</taxon>
        <taxon>eudicotyledons</taxon>
        <taxon>Gunneridae</taxon>
        <taxon>Pentapetalae</taxon>
        <taxon>rosids</taxon>
        <taxon>malvids</taxon>
        <taxon>Malvales</taxon>
        <taxon>Malvaceae</taxon>
        <taxon>Malvoideae</taxon>
        <taxon>Gossypium</taxon>
    </lineage>
</organism>
<evidence type="ECO:0000313" key="1">
    <source>
        <dbReference type="EMBL" id="MBA0638263.1"/>
    </source>
</evidence>